<dbReference type="AlphaFoldDB" id="A0A2P2QJ00"/>
<protein>
    <submittedName>
        <fullName evidence="2">Uncharacterized protein</fullName>
    </submittedName>
</protein>
<evidence type="ECO:0000313" key="2">
    <source>
        <dbReference type="EMBL" id="MBX66895.1"/>
    </source>
</evidence>
<evidence type="ECO:0000256" key="1">
    <source>
        <dbReference type="SAM" id="Phobius"/>
    </source>
</evidence>
<name>A0A2P2QJ00_RHIMU</name>
<feature type="transmembrane region" description="Helical" evidence="1">
    <location>
        <begin position="12"/>
        <end position="33"/>
    </location>
</feature>
<accession>A0A2P2QJ00</accession>
<keyword evidence="1" id="KW-0472">Membrane</keyword>
<keyword evidence="1" id="KW-1133">Transmembrane helix</keyword>
<dbReference type="EMBL" id="GGEC01086411">
    <property type="protein sequence ID" value="MBX66895.1"/>
    <property type="molecule type" value="Transcribed_RNA"/>
</dbReference>
<sequence>MIFFEVLNKDLFSCLPFITCLMYEICGTLMYFWI</sequence>
<reference evidence="2" key="1">
    <citation type="submission" date="2018-02" db="EMBL/GenBank/DDBJ databases">
        <title>Rhizophora mucronata_Transcriptome.</title>
        <authorList>
            <person name="Meera S.P."/>
            <person name="Sreeshan A."/>
            <person name="Augustine A."/>
        </authorList>
    </citation>
    <scope>NUCLEOTIDE SEQUENCE</scope>
    <source>
        <tissue evidence="2">Leaf</tissue>
    </source>
</reference>
<organism evidence="2">
    <name type="scientific">Rhizophora mucronata</name>
    <name type="common">Asiatic mangrove</name>
    <dbReference type="NCBI Taxonomy" id="61149"/>
    <lineage>
        <taxon>Eukaryota</taxon>
        <taxon>Viridiplantae</taxon>
        <taxon>Streptophyta</taxon>
        <taxon>Embryophyta</taxon>
        <taxon>Tracheophyta</taxon>
        <taxon>Spermatophyta</taxon>
        <taxon>Magnoliopsida</taxon>
        <taxon>eudicotyledons</taxon>
        <taxon>Gunneridae</taxon>
        <taxon>Pentapetalae</taxon>
        <taxon>rosids</taxon>
        <taxon>fabids</taxon>
        <taxon>Malpighiales</taxon>
        <taxon>Rhizophoraceae</taxon>
        <taxon>Rhizophora</taxon>
    </lineage>
</organism>
<proteinExistence type="predicted"/>
<keyword evidence="1" id="KW-0812">Transmembrane</keyword>